<evidence type="ECO:0000256" key="4">
    <source>
        <dbReference type="PROSITE-ProRule" id="PRU00023"/>
    </source>
</evidence>
<protein>
    <recommendedName>
        <fullName evidence="14">PGG domain-containing protein</fullName>
    </recommendedName>
</protein>
<feature type="repeat" description="ANK" evidence="4">
    <location>
        <begin position="197"/>
        <end position="219"/>
    </location>
</feature>
<evidence type="ECO:0000259" key="8">
    <source>
        <dbReference type="Pfam" id="PF09743"/>
    </source>
</evidence>
<dbReference type="Proteomes" id="UP000525078">
    <property type="component" value="Unassembled WGS sequence"/>
</dbReference>
<dbReference type="GO" id="GO:0005789">
    <property type="term" value="C:endoplasmic reticulum membrane"/>
    <property type="evidence" value="ECO:0007669"/>
    <property type="project" value="TreeGrafter"/>
</dbReference>
<feature type="compositionally biased region" description="Basic and acidic residues" evidence="6">
    <location>
        <begin position="1016"/>
        <end position="1029"/>
    </location>
</feature>
<dbReference type="InterPro" id="IPR026961">
    <property type="entry name" value="PGG_dom"/>
</dbReference>
<feature type="repeat" description="ANK" evidence="4">
    <location>
        <begin position="231"/>
        <end position="252"/>
    </location>
</feature>
<dbReference type="InterPro" id="IPR002110">
    <property type="entry name" value="Ankyrin_rpt"/>
</dbReference>
<dbReference type="GO" id="GO:0032434">
    <property type="term" value="P:regulation of proteasomal ubiquitin-dependent protein catabolic process"/>
    <property type="evidence" value="ECO:0007669"/>
    <property type="project" value="TreeGrafter"/>
</dbReference>
<dbReference type="Pfam" id="PF09743">
    <property type="entry name" value="E3_UFM1_ligase"/>
    <property type="match status" value="1"/>
</dbReference>
<feature type="domain" description="PGG" evidence="9">
    <location>
        <begin position="345"/>
        <end position="461"/>
    </location>
</feature>
<dbReference type="GO" id="GO:1990592">
    <property type="term" value="P:protein K69-linked ufmylation"/>
    <property type="evidence" value="ECO:0007669"/>
    <property type="project" value="TreeGrafter"/>
</dbReference>
<feature type="region of interest" description="Disordered" evidence="6">
    <location>
        <begin position="920"/>
        <end position="1031"/>
    </location>
</feature>
<feature type="repeat" description="ANK" evidence="4">
    <location>
        <begin position="129"/>
        <end position="161"/>
    </location>
</feature>
<dbReference type="Pfam" id="PF25041">
    <property type="entry name" value="UFL1_C"/>
    <property type="match status" value="1"/>
</dbReference>
<dbReference type="EMBL" id="JAATIP010000031">
    <property type="protein sequence ID" value="KAF4389824.1"/>
    <property type="molecule type" value="Genomic_DNA"/>
</dbReference>
<dbReference type="SUPFAM" id="SSF48403">
    <property type="entry name" value="Ankyrin repeat"/>
    <property type="match status" value="1"/>
</dbReference>
<dbReference type="GO" id="GO:0034976">
    <property type="term" value="P:response to endoplasmic reticulum stress"/>
    <property type="evidence" value="ECO:0007669"/>
    <property type="project" value="TreeGrafter"/>
</dbReference>
<keyword evidence="7" id="KW-0472">Membrane</keyword>
<evidence type="ECO:0000256" key="3">
    <source>
        <dbReference type="ARBA" id="ARBA00022786"/>
    </source>
</evidence>
<evidence type="ECO:0000259" key="11">
    <source>
        <dbReference type="Pfam" id="PF25041"/>
    </source>
</evidence>
<evidence type="ECO:0008006" key="14">
    <source>
        <dbReference type="Google" id="ProtNLM"/>
    </source>
</evidence>
<dbReference type="InterPro" id="IPR056580">
    <property type="entry name" value="Ufl1_dom"/>
</dbReference>
<comment type="similarity">
    <text evidence="1">Belongs to the UFL1 family.</text>
</comment>
<dbReference type="InterPro" id="IPR018611">
    <property type="entry name" value="Ufl1"/>
</dbReference>
<name>A0A7J6H3M6_CANSA</name>
<dbReference type="PANTHER" id="PTHR31057:SF0">
    <property type="entry name" value="E3 UFM1-PROTEIN LIGASE 1"/>
    <property type="match status" value="1"/>
</dbReference>
<feature type="repeat" description="ANK" evidence="4">
    <location>
        <begin position="163"/>
        <end position="195"/>
    </location>
</feature>
<gene>
    <name evidence="12" type="ORF">F8388_009957</name>
</gene>
<dbReference type="PANTHER" id="PTHR31057">
    <property type="entry name" value="E3 UFM1-PROTEIN LIGASE 1"/>
    <property type="match status" value="1"/>
</dbReference>
<feature type="region of interest" description="Disordered" evidence="6">
    <location>
        <begin position="1"/>
        <end position="43"/>
    </location>
</feature>
<feature type="transmembrane region" description="Helical" evidence="7">
    <location>
        <begin position="350"/>
        <end position="372"/>
    </location>
</feature>
<feature type="coiled-coil region" evidence="5">
    <location>
        <begin position="1081"/>
        <end position="1115"/>
    </location>
</feature>
<dbReference type="PROSITE" id="PS50297">
    <property type="entry name" value="ANK_REP_REGION"/>
    <property type="match status" value="4"/>
</dbReference>
<feature type="transmembrane region" description="Helical" evidence="7">
    <location>
        <begin position="442"/>
        <end position="462"/>
    </location>
</feature>
<dbReference type="Pfam" id="PF25870">
    <property type="entry name" value="WHD_UFL1_5th"/>
    <property type="match status" value="1"/>
</dbReference>
<feature type="compositionally biased region" description="Low complexity" evidence="6">
    <location>
        <begin position="974"/>
        <end position="983"/>
    </location>
</feature>
<dbReference type="Pfam" id="PF12796">
    <property type="entry name" value="Ank_2"/>
    <property type="match status" value="2"/>
</dbReference>
<evidence type="ECO:0000256" key="6">
    <source>
        <dbReference type="SAM" id="MobiDB-lite"/>
    </source>
</evidence>
<keyword evidence="7" id="KW-0812">Transmembrane</keyword>
<dbReference type="GO" id="GO:0061666">
    <property type="term" value="F:UFM1 ligase activity"/>
    <property type="evidence" value="ECO:0007669"/>
    <property type="project" value="InterPro"/>
</dbReference>
<proteinExistence type="inferred from homology"/>
<evidence type="ECO:0000259" key="10">
    <source>
        <dbReference type="Pfam" id="PF23659"/>
    </source>
</evidence>
<comment type="caution">
    <text evidence="12">The sequence shown here is derived from an EMBL/GenBank/DDBJ whole genome shotgun (WGS) entry which is preliminary data.</text>
</comment>
<feature type="compositionally biased region" description="Polar residues" evidence="6">
    <location>
        <begin position="984"/>
        <end position="994"/>
    </location>
</feature>
<feature type="domain" description="E3 UFM1-protein ligase 1-like N-terminal" evidence="8">
    <location>
        <begin position="540"/>
        <end position="821"/>
    </location>
</feature>
<dbReference type="Pfam" id="PF13962">
    <property type="entry name" value="PGG"/>
    <property type="match status" value="1"/>
</dbReference>
<keyword evidence="7" id="KW-1133">Transmembrane helix</keyword>
<keyword evidence="3" id="KW-0833">Ubl conjugation pathway</keyword>
<dbReference type="InterPro" id="IPR036770">
    <property type="entry name" value="Ankyrin_rpt-contain_sf"/>
</dbReference>
<evidence type="ECO:0000313" key="12">
    <source>
        <dbReference type="EMBL" id="KAF4389824.1"/>
    </source>
</evidence>
<sequence length="1350" mass="148102">MAEEPVGEQQQSQLQTVQPSLPRKKMTKQLTGKRDDSPLHSAARAGNIVAAREILTGTGGGTELKQLLAKQNHSGETALYVAAEYGYVDLVREMIQYYDLSDAGIKARNDVLTVLMEAYPELAMTVDISNTTALHTAATQGHTEIVNLLLETGSSLATIARSNGKTALHSAARNGHLDVVKELLRAEPGLATRTDKKGQTALHMAVKGQKLEVVEELVKADPLSVNIVDNKGNTALHIATRKGRTQIVRMLLGHNDTDKKAVNKTGETAIDTAEKTGNNDVKLILQEHGVQSAKNMKPQGTSTARELKQTVSDIKHEVHDQLEHTRQTRRRVQGIAKRLNKMHAEGLNNAINSTTVVAVLIATVAFAAIFTVPGQYVDDPKNIPLGFTLGEANIASKAPFLIFFVFDSIALFISLAVVVVQTSVVVIESKAKKQMMAVINKLMWLACVLVSVAFLALSFVVVGKNQKWLAIGVTIIGTTIMATTLGTMCYWVIRHRIEDSNMRSIRRSSMGSRSRSCSLSVMSDSEILNSEYKKMVGDLKLQRQFEFAQEAKSSIRLSDRNVVELVQKLQELRIIDFDLLHTVSGKEYITPDQLRHEIVAEIDKLGRVSLIDLADTIGVDLYYVEKHAHQIVLEEPGLMLIQGEVISQSYWDSVAEEINDRLQECSQIALAELAAQLQVGSELIASMLEPRLGTLVKGRLEGGQLYTPAYVARVSAMVRGASRAITVPTNLSAVWTSLQQLLQDMDGTSGVAVDSSFFQSLFNGLLKEGEILGSLRAGVHWTPTVFAVAQKEGVDSFFSQNSFINYGVLQNLGIPQPPQYLKSRYPEGIALIDVFVHPSLIEMLDAATEDALERGSWIDALSVLPASFGSQDASKLLSLCPSVQLALKSNKAVIFGESYLFSDGFLKAVYDRVEKDMESFSVSGSPGAVPSDVLSDNKIGQDSSRITDSNEAVNETSSNKQTTEKGSKKKRGKSSGTAAASATENSVNVQENLTSKSKKSQKKGKDTSLQFSDSKASVKKESSKIKEENNNIPSEEWVMQKMSVLASDFEEQGIDDPETIIRPLANYLRPKLVEFWKQRRKALFTENAEKMKSVLDNLQKKLDESFLNMQLYEKALDLFEDDQSTSVILHRHLLRTTAAAIADTLIYNLDMHTKLKNGVEVEESQDSDSVSLSSGERIAIVKSFPGSLSNMAFAVVEALEGKRVDTFMTALRALAEESGLNLRKLDKKLERTLLHSYRKDLISQVSAETDPVSLLPKVVSLLYIQLHHKALQAPGRAILVAITRLKDKLDDSAYKILTEYQAATVTLLALISASTGDEEDCTSDRILSKRELLESLMPALKGLVLSASQS</sequence>
<dbReference type="Gene3D" id="1.25.40.20">
    <property type="entry name" value="Ankyrin repeat-containing domain"/>
    <property type="match status" value="2"/>
</dbReference>
<organism evidence="12 13">
    <name type="scientific">Cannabis sativa</name>
    <name type="common">Hemp</name>
    <name type="synonym">Marijuana</name>
    <dbReference type="NCBI Taxonomy" id="3483"/>
    <lineage>
        <taxon>Eukaryota</taxon>
        <taxon>Viridiplantae</taxon>
        <taxon>Streptophyta</taxon>
        <taxon>Embryophyta</taxon>
        <taxon>Tracheophyta</taxon>
        <taxon>Spermatophyta</taxon>
        <taxon>Magnoliopsida</taxon>
        <taxon>eudicotyledons</taxon>
        <taxon>Gunneridae</taxon>
        <taxon>Pentapetalae</taxon>
        <taxon>rosids</taxon>
        <taxon>fabids</taxon>
        <taxon>Rosales</taxon>
        <taxon>Cannabaceae</taxon>
        <taxon>Cannabis</taxon>
    </lineage>
</organism>
<keyword evidence="4" id="KW-0040">ANK repeat</keyword>
<feature type="transmembrane region" description="Helical" evidence="7">
    <location>
        <begin position="468"/>
        <end position="493"/>
    </location>
</feature>
<evidence type="ECO:0000313" key="13">
    <source>
        <dbReference type="Proteomes" id="UP000525078"/>
    </source>
</evidence>
<feature type="domain" description="E3 UFM1-protein ligase 1-like" evidence="10">
    <location>
        <begin position="1095"/>
        <end position="1225"/>
    </location>
</feature>
<feature type="compositionally biased region" description="Low complexity" evidence="6">
    <location>
        <begin position="9"/>
        <end position="21"/>
    </location>
</feature>
<dbReference type="InterPro" id="IPR056579">
    <property type="entry name" value="Ufl1_N"/>
</dbReference>
<evidence type="ECO:0000256" key="2">
    <source>
        <dbReference type="ARBA" id="ARBA00022679"/>
    </source>
</evidence>
<evidence type="ECO:0000256" key="1">
    <source>
        <dbReference type="ARBA" id="ARBA00010789"/>
    </source>
</evidence>
<feature type="transmembrane region" description="Helical" evidence="7">
    <location>
        <begin position="400"/>
        <end position="421"/>
    </location>
</feature>
<dbReference type="PROSITE" id="PS50088">
    <property type="entry name" value="ANK_REPEAT"/>
    <property type="match status" value="4"/>
</dbReference>
<keyword evidence="2" id="KW-0808">Transferase</keyword>
<feature type="domain" description="E3 UFM1-protein ligase-like C-terminal" evidence="11">
    <location>
        <begin position="1230"/>
        <end position="1343"/>
    </location>
</feature>
<evidence type="ECO:0000259" key="9">
    <source>
        <dbReference type="Pfam" id="PF13962"/>
    </source>
</evidence>
<keyword evidence="5" id="KW-0175">Coiled coil</keyword>
<evidence type="ECO:0000256" key="7">
    <source>
        <dbReference type="SAM" id="Phobius"/>
    </source>
</evidence>
<evidence type="ECO:0000256" key="5">
    <source>
        <dbReference type="SAM" id="Coils"/>
    </source>
</evidence>
<reference evidence="12 13" key="1">
    <citation type="journal article" date="2020" name="bioRxiv">
        <title>Sequence and annotation of 42 cannabis genomes reveals extensive copy number variation in cannabinoid synthesis and pathogen resistance genes.</title>
        <authorList>
            <person name="Mckernan K.J."/>
            <person name="Helbert Y."/>
            <person name="Kane L.T."/>
            <person name="Ebling H."/>
            <person name="Zhang L."/>
            <person name="Liu B."/>
            <person name="Eaton Z."/>
            <person name="Mclaughlin S."/>
            <person name="Kingan S."/>
            <person name="Baybayan P."/>
            <person name="Concepcion G."/>
            <person name="Jordan M."/>
            <person name="Riva A."/>
            <person name="Barbazuk W."/>
            <person name="Harkins T."/>
        </authorList>
    </citation>
    <scope>NUCLEOTIDE SEQUENCE [LARGE SCALE GENOMIC DNA]</scope>
    <source>
        <strain evidence="13">cv. Jamaican Lion 4</strain>
        <tissue evidence="12">Leaf</tissue>
    </source>
</reference>
<dbReference type="SMART" id="SM00248">
    <property type="entry name" value="ANK"/>
    <property type="match status" value="7"/>
</dbReference>
<dbReference type="Pfam" id="PF23659">
    <property type="entry name" value="UFL1"/>
    <property type="match status" value="1"/>
</dbReference>
<accession>A0A7J6H3M6</accession>
<dbReference type="InterPro" id="IPR056761">
    <property type="entry name" value="Ufl1-like_C"/>
</dbReference>
<feature type="compositionally biased region" description="Polar residues" evidence="6">
    <location>
        <begin position="938"/>
        <end position="961"/>
    </location>
</feature>